<comment type="catalytic activity">
    <reaction evidence="18">
        <text>a (3R)-hydroxyacyl-[ACP] = a (2E)-enoyl-[ACP] + H2O</text>
        <dbReference type="Rhea" id="RHEA:13097"/>
        <dbReference type="Rhea" id="RHEA-COMP:9925"/>
        <dbReference type="Rhea" id="RHEA-COMP:9945"/>
        <dbReference type="ChEBI" id="CHEBI:15377"/>
        <dbReference type="ChEBI" id="CHEBI:78784"/>
        <dbReference type="ChEBI" id="CHEBI:78827"/>
        <dbReference type="EC" id="4.2.1.59"/>
    </reaction>
</comment>
<evidence type="ECO:0000256" key="13">
    <source>
        <dbReference type="ARBA" id="ARBA00024535"/>
    </source>
</evidence>
<dbReference type="SUPFAM" id="SSF54211">
    <property type="entry name" value="Ribosomal protein S5 domain 2-like"/>
    <property type="match status" value="2"/>
</dbReference>
<dbReference type="GO" id="GO:0016020">
    <property type="term" value="C:membrane"/>
    <property type="evidence" value="ECO:0007669"/>
    <property type="project" value="GOC"/>
</dbReference>
<dbReference type="GO" id="GO:0103117">
    <property type="term" value="F:UDP-3-O-acyl-N-acetylglucosamine deacetylase activity"/>
    <property type="evidence" value="ECO:0007669"/>
    <property type="project" value="UniProtKB-UniRule"/>
</dbReference>
<dbReference type="InterPro" id="IPR020568">
    <property type="entry name" value="Ribosomal_Su5_D2-typ_SF"/>
</dbReference>
<dbReference type="InterPro" id="IPR013114">
    <property type="entry name" value="FabA_FabZ"/>
</dbReference>
<evidence type="ECO:0000256" key="15">
    <source>
        <dbReference type="ARBA" id="ARBA00061221"/>
    </source>
</evidence>
<dbReference type="GO" id="GO:0005737">
    <property type="term" value="C:cytoplasm"/>
    <property type="evidence" value="ECO:0007669"/>
    <property type="project" value="UniProtKB-SubCell"/>
</dbReference>
<feature type="active site" description="Proton donor" evidence="17">
    <location>
        <position position="293"/>
    </location>
</feature>
<comment type="similarity">
    <text evidence="18">Belongs to the thioester dehydratase family. FabZ subfamily.</text>
</comment>
<comment type="caution">
    <text evidence="19">The sequence shown here is derived from an EMBL/GenBank/DDBJ whole genome shotgun (WGS) entry which is preliminary data.</text>
</comment>
<dbReference type="Pfam" id="PF07977">
    <property type="entry name" value="FabA"/>
    <property type="match status" value="1"/>
</dbReference>
<evidence type="ECO:0000313" key="19">
    <source>
        <dbReference type="EMBL" id="TWI97241.1"/>
    </source>
</evidence>
<comment type="catalytic activity">
    <reaction evidence="13 17">
        <text>a UDP-3-O-[(3R)-3-hydroxyacyl]-N-acetyl-alpha-D-glucosamine + H2O = a UDP-3-O-[(3R)-3-hydroxyacyl]-alpha-D-glucosamine + acetate</text>
        <dbReference type="Rhea" id="RHEA:67816"/>
        <dbReference type="ChEBI" id="CHEBI:15377"/>
        <dbReference type="ChEBI" id="CHEBI:30089"/>
        <dbReference type="ChEBI" id="CHEBI:137740"/>
        <dbReference type="ChEBI" id="CHEBI:173225"/>
        <dbReference type="EC" id="3.5.1.108"/>
    </reaction>
</comment>
<keyword evidence="8 17" id="KW-0479">Metal-binding</keyword>
<dbReference type="PANTHER" id="PTHR33694:SF1">
    <property type="entry name" value="UDP-3-O-ACYL-N-ACETYLGLUCOSAMINE DEACETYLASE 1, MITOCHONDRIAL-RELATED"/>
    <property type="match status" value="1"/>
</dbReference>
<feature type="binding site" evidence="17">
    <location>
        <position position="84"/>
    </location>
    <ligand>
        <name>Zn(2+)</name>
        <dbReference type="ChEBI" id="CHEBI:29105"/>
    </ligand>
</feature>
<dbReference type="GO" id="GO:0019171">
    <property type="term" value="F:(3R)-hydroxyacyl-[acyl-carrier-protein] dehydratase activity"/>
    <property type="evidence" value="ECO:0007669"/>
    <property type="project" value="UniProtKB-EC"/>
</dbReference>
<evidence type="ECO:0000256" key="7">
    <source>
        <dbReference type="ARBA" id="ARBA00022556"/>
    </source>
</evidence>
<dbReference type="HAMAP" id="MF_00406">
    <property type="entry name" value="FabZ"/>
    <property type="match status" value="1"/>
</dbReference>
<dbReference type="Gene3D" id="3.10.129.10">
    <property type="entry name" value="Hotdog Thioesterase"/>
    <property type="match status" value="1"/>
</dbReference>
<reference evidence="19 20" key="1">
    <citation type="submission" date="2019-07" db="EMBL/GenBank/DDBJ databases">
        <title>Genomic Encyclopedia of Archaeal and Bacterial Type Strains, Phase II (KMG-II): from individual species to whole genera.</title>
        <authorList>
            <person name="Goeker M."/>
        </authorList>
    </citation>
    <scope>NUCLEOTIDE SEQUENCE [LARGE SCALE GENOMIC DNA]</scope>
    <source>
        <strain evidence="19 20">ATCC BAA-1854</strain>
    </source>
</reference>
<sequence length="474" mass="52783">MDYATMNVKQKTIKGPVSVSGTGLHTGERVTMTFHPAPENHGYKFRRVDIEGSPVIDADVDNVTDTSRGTTISQNGASVSTIEHVLAALVGLELDNVMIDLDGPETPIMDGSSILFVEAIKEMGLVEQEADREYYHIPYNIHYSEPDRKVEMVAMPLDDYRFTCMVDYNSQVLGSQHASISTISEFIKEIASCRTFCFLHELEMLLKHDLIKGGDLNNAIVVVDKDVDEEELQHLAKIFNRKDIKVAPQGILNNIELRHQNEPARHKLLDMIGDLALVGVPLRGHIMAARPGHAANVAFAKKIKALIKKERSRKHIKVYDPNAKPVYDTVQIMNILPHRQPFLLVDKVLELTKNHVVGLKNVTMNEELFKGHFPGMPLFPGVLQIEAMAQTGGILVLNTVPDPENYITLFLKIENARFKAPVVPGDTLIFHCNLIAPIRRGIAQMKGIGMVGDKIVVEAELMAQIVKKQNTEEA</sequence>
<keyword evidence="5 18" id="KW-0963">Cytoplasm</keyword>
<dbReference type="CDD" id="cd01288">
    <property type="entry name" value="FabZ"/>
    <property type="match status" value="1"/>
</dbReference>
<comment type="similarity">
    <text evidence="17">Belongs to the LpxC family.</text>
</comment>
<dbReference type="Pfam" id="PF03331">
    <property type="entry name" value="LpxC"/>
    <property type="match status" value="2"/>
</dbReference>
<keyword evidence="6 17" id="KW-0444">Lipid biosynthesis</keyword>
<comment type="similarity">
    <text evidence="15">In the N-terminal section; belongs to the LpxC family.</text>
</comment>
<dbReference type="SUPFAM" id="SSF54637">
    <property type="entry name" value="Thioesterase/thiol ester dehydrase-isomerase"/>
    <property type="match status" value="1"/>
</dbReference>
<dbReference type="PANTHER" id="PTHR33694">
    <property type="entry name" value="UDP-3-O-ACYL-N-ACETYLGLUCOSAMINE DEACETYLASE 1, MITOCHONDRIAL-RELATED"/>
    <property type="match status" value="1"/>
</dbReference>
<dbReference type="InterPro" id="IPR004463">
    <property type="entry name" value="UDP-acyl_GlcNac_deAcase"/>
</dbReference>
<dbReference type="AlphaFoldDB" id="A0A562TUE3"/>
<evidence type="ECO:0000256" key="9">
    <source>
        <dbReference type="ARBA" id="ARBA00022801"/>
    </source>
</evidence>
<keyword evidence="12 18" id="KW-0456">Lyase</keyword>
<proteinExistence type="inferred from homology"/>
<protein>
    <recommendedName>
        <fullName evidence="17 18">Multifunctional fusion protein</fullName>
    </recommendedName>
    <domain>
        <recommendedName>
            <fullName evidence="18">3-hydroxyacyl-[acyl-carrier-protein] dehydratase FabZ</fullName>
            <ecNumber evidence="18">4.2.1.59</ecNumber>
        </recommendedName>
        <alternativeName>
            <fullName evidence="18">(3R)-hydroxymyristoyl-[acyl-carrier-protein] dehydratase</fullName>
        </alternativeName>
        <alternativeName>
            <fullName evidence="18">Beta-hydroxyacyl-ACP dehydratase</fullName>
            <shortName evidence="18">(3R)-hydroxymyristoyl-ACP dehydrase</shortName>
        </alternativeName>
    </domain>
    <domain>
        <recommendedName>
            <fullName evidence="17">UDP-3-O-acyl-N-acetylglucosamine deacetylase</fullName>
            <shortName evidence="17">UDP-3-O-acyl-GlcNAc deacetylase</shortName>
            <ecNumber evidence="17">3.5.1.108</ecNumber>
        </recommendedName>
        <alternativeName>
            <fullName evidence="17">UDP-3-O-[R-3-hydroxymyristoyl]-N-acetylglucosamine deacetylase</fullName>
        </alternativeName>
    </domain>
</protein>
<dbReference type="Gene3D" id="3.30.230.20">
    <property type="entry name" value="lpxc deacetylase, domain 1"/>
    <property type="match status" value="1"/>
</dbReference>
<evidence type="ECO:0000256" key="16">
    <source>
        <dbReference type="ARBA" id="ARBA00061355"/>
    </source>
</evidence>
<dbReference type="GO" id="GO:0046872">
    <property type="term" value="F:metal ion binding"/>
    <property type="evidence" value="ECO:0007669"/>
    <property type="project" value="UniProtKB-KW"/>
</dbReference>
<evidence type="ECO:0000256" key="6">
    <source>
        <dbReference type="ARBA" id="ARBA00022516"/>
    </source>
</evidence>
<dbReference type="EMBL" id="VLLI01000011">
    <property type="protein sequence ID" value="TWI97241.1"/>
    <property type="molecule type" value="Genomic_DNA"/>
</dbReference>
<comment type="cofactor">
    <cofactor evidence="1 17">
        <name>Zn(2+)</name>
        <dbReference type="ChEBI" id="CHEBI:29105"/>
    </cofactor>
</comment>
<organism evidence="19 20">
    <name type="scientific">Mucilaginibacter frigoritolerans</name>
    <dbReference type="NCBI Taxonomy" id="652788"/>
    <lineage>
        <taxon>Bacteria</taxon>
        <taxon>Pseudomonadati</taxon>
        <taxon>Bacteroidota</taxon>
        <taxon>Sphingobacteriia</taxon>
        <taxon>Sphingobacteriales</taxon>
        <taxon>Sphingobacteriaceae</taxon>
        <taxon>Mucilaginibacter</taxon>
    </lineage>
</organism>
<dbReference type="GO" id="GO:0006633">
    <property type="term" value="P:fatty acid biosynthetic process"/>
    <property type="evidence" value="ECO:0007669"/>
    <property type="project" value="UniProtKB-UniRule"/>
</dbReference>
<comment type="subcellular location">
    <subcellularLocation>
        <location evidence="3 18">Cytoplasm</location>
    </subcellularLocation>
</comment>
<dbReference type="Gene3D" id="3.30.1700.10">
    <property type="entry name" value="lpxc deacetylase, domain 2"/>
    <property type="match status" value="1"/>
</dbReference>
<feature type="active site" evidence="18">
    <location>
        <position position="372"/>
    </location>
</feature>
<feature type="binding site" evidence="17">
    <location>
        <position position="270"/>
    </location>
    <ligand>
        <name>Zn(2+)</name>
        <dbReference type="ChEBI" id="CHEBI:29105"/>
    </ligand>
</feature>
<comment type="function">
    <text evidence="14 18">Involved in unsaturated fatty acids biosynthesis. Catalyzes the dehydration of short chain beta-hydroxyacyl-ACPs and long chain saturated and unsaturated beta-hydroxyacyl-ACPs.</text>
</comment>
<dbReference type="Proteomes" id="UP000317010">
    <property type="component" value="Unassembled WGS sequence"/>
</dbReference>
<gene>
    <name evidence="17" type="primary">lpxC</name>
    <name evidence="18" type="synonym">fabZ</name>
    <name evidence="19" type="ORF">JN11_03702</name>
</gene>
<dbReference type="NCBIfam" id="NF000582">
    <property type="entry name" value="PRK00006.1"/>
    <property type="match status" value="1"/>
</dbReference>
<keyword evidence="7 17" id="KW-0441">Lipid A biosynthesis</keyword>
<dbReference type="HAMAP" id="MF_00388">
    <property type="entry name" value="LpxC"/>
    <property type="match status" value="1"/>
</dbReference>
<evidence type="ECO:0000256" key="1">
    <source>
        <dbReference type="ARBA" id="ARBA00001947"/>
    </source>
</evidence>
<accession>A0A562TUE3</accession>
<dbReference type="GO" id="GO:0009245">
    <property type="term" value="P:lipid A biosynthetic process"/>
    <property type="evidence" value="ECO:0007669"/>
    <property type="project" value="UniProtKB-UniRule"/>
</dbReference>
<dbReference type="InterPro" id="IPR011334">
    <property type="entry name" value="UDP-acyl_GlcNac_deAcase_C"/>
</dbReference>
<name>A0A562TUE3_9SPHI</name>
<evidence type="ECO:0000256" key="8">
    <source>
        <dbReference type="ARBA" id="ARBA00022723"/>
    </source>
</evidence>
<evidence type="ECO:0000256" key="18">
    <source>
        <dbReference type="HAMAP-Rule" id="MF_00406"/>
    </source>
</evidence>
<comment type="similarity">
    <text evidence="16">In the C-terminal section; belongs to the thioester dehydratase family.</text>
</comment>
<evidence type="ECO:0000256" key="12">
    <source>
        <dbReference type="ARBA" id="ARBA00023239"/>
    </source>
</evidence>
<dbReference type="EC" id="3.5.1.108" evidence="17"/>
<comment type="function">
    <text evidence="2 17">Catalyzes the hydrolysis of UDP-3-O-myristoyl-N-acetylglucosamine to form UDP-3-O-myristoylglucosamine and acetate, the committed step in lipid A biosynthesis.</text>
</comment>
<feature type="binding site" evidence="17">
    <location>
        <position position="266"/>
    </location>
    <ligand>
        <name>Zn(2+)</name>
        <dbReference type="ChEBI" id="CHEBI:29105"/>
    </ligand>
</feature>
<evidence type="ECO:0000256" key="10">
    <source>
        <dbReference type="ARBA" id="ARBA00022833"/>
    </source>
</evidence>
<evidence type="ECO:0000256" key="17">
    <source>
        <dbReference type="HAMAP-Rule" id="MF_00388"/>
    </source>
</evidence>
<evidence type="ECO:0000256" key="4">
    <source>
        <dbReference type="ARBA" id="ARBA00005002"/>
    </source>
</evidence>
<evidence type="ECO:0000256" key="5">
    <source>
        <dbReference type="ARBA" id="ARBA00022490"/>
    </source>
</evidence>
<dbReference type="InterPro" id="IPR029069">
    <property type="entry name" value="HotDog_dom_sf"/>
</dbReference>
<evidence type="ECO:0000256" key="14">
    <source>
        <dbReference type="ARBA" id="ARBA00025049"/>
    </source>
</evidence>
<dbReference type="FunFam" id="3.10.129.10:FF:000001">
    <property type="entry name" value="3-hydroxyacyl-[acyl-carrier-protein] dehydratase FabZ"/>
    <property type="match status" value="1"/>
</dbReference>
<dbReference type="InterPro" id="IPR010084">
    <property type="entry name" value="FabZ"/>
</dbReference>
<comment type="pathway">
    <text evidence="4 17">Glycolipid biosynthesis; lipid IV(A) biosynthesis; lipid IV(A) from (3R)-3-hydroxytetradecanoyl-[acyl-carrier-protein] and UDP-N-acetyl-alpha-D-glucosamine: step 2/6.</text>
</comment>
<keyword evidence="20" id="KW-1185">Reference proteome</keyword>
<dbReference type="UniPathway" id="UPA00359">
    <property type="reaction ID" value="UER00478"/>
</dbReference>
<evidence type="ECO:0000256" key="11">
    <source>
        <dbReference type="ARBA" id="ARBA00023098"/>
    </source>
</evidence>
<evidence type="ECO:0000256" key="3">
    <source>
        <dbReference type="ARBA" id="ARBA00004496"/>
    </source>
</evidence>
<dbReference type="EC" id="4.2.1.59" evidence="18"/>
<keyword evidence="11 17" id="KW-0443">Lipid metabolism</keyword>
<dbReference type="InterPro" id="IPR015870">
    <property type="entry name" value="UDP-acyl_N-AcGlcN_deAcase_N"/>
</dbReference>
<dbReference type="NCBIfam" id="NF009667">
    <property type="entry name" value="PRK13188.1"/>
    <property type="match status" value="1"/>
</dbReference>
<evidence type="ECO:0000256" key="2">
    <source>
        <dbReference type="ARBA" id="ARBA00002923"/>
    </source>
</evidence>
<keyword evidence="9 17" id="KW-0378">Hydrolase</keyword>
<dbReference type="NCBIfam" id="TIGR00325">
    <property type="entry name" value="lpxC"/>
    <property type="match status" value="1"/>
</dbReference>
<evidence type="ECO:0000313" key="20">
    <source>
        <dbReference type="Proteomes" id="UP000317010"/>
    </source>
</evidence>
<keyword evidence="10 17" id="KW-0862">Zinc</keyword>